<keyword evidence="7" id="KW-0472">Membrane</keyword>
<evidence type="ECO:0000256" key="1">
    <source>
        <dbReference type="ARBA" id="ARBA00004613"/>
    </source>
</evidence>
<dbReference type="InterPro" id="IPR051748">
    <property type="entry name" value="TNF_Ligand_Superfamily"/>
</dbReference>
<dbReference type="OrthoDB" id="6159739at2759"/>
<keyword evidence="6" id="KW-0325">Glycoprotein</keyword>
<reference evidence="9" key="1">
    <citation type="submission" date="2020-11" db="EMBL/GenBank/DDBJ databases">
        <authorList>
            <person name="Tran Van P."/>
        </authorList>
    </citation>
    <scope>NUCLEOTIDE SEQUENCE</scope>
</reference>
<keyword evidence="10" id="KW-1185">Reference proteome</keyword>
<dbReference type="InterPro" id="IPR006052">
    <property type="entry name" value="TNF_dom"/>
</dbReference>
<accession>A0A7R9BPU3</accession>
<evidence type="ECO:0000256" key="2">
    <source>
        <dbReference type="ARBA" id="ARBA00008670"/>
    </source>
</evidence>
<dbReference type="GO" id="GO:0005164">
    <property type="term" value="F:tumor necrosis factor receptor binding"/>
    <property type="evidence" value="ECO:0007669"/>
    <property type="project" value="InterPro"/>
</dbReference>
<evidence type="ECO:0000256" key="6">
    <source>
        <dbReference type="ARBA" id="ARBA00023180"/>
    </source>
</evidence>
<evidence type="ECO:0000313" key="9">
    <source>
        <dbReference type="EMBL" id="CAD7279273.1"/>
    </source>
</evidence>
<dbReference type="Proteomes" id="UP000678499">
    <property type="component" value="Unassembled WGS sequence"/>
</dbReference>
<evidence type="ECO:0000256" key="3">
    <source>
        <dbReference type="ARBA" id="ARBA00022514"/>
    </source>
</evidence>
<gene>
    <name evidence="9" type="ORF">NMOB1V02_LOCUS6950</name>
</gene>
<dbReference type="Pfam" id="PF00229">
    <property type="entry name" value="TNF"/>
    <property type="match status" value="1"/>
</dbReference>
<feature type="transmembrane region" description="Helical" evidence="7">
    <location>
        <begin position="95"/>
        <end position="116"/>
    </location>
</feature>
<dbReference type="GO" id="GO:0016020">
    <property type="term" value="C:membrane"/>
    <property type="evidence" value="ECO:0007669"/>
    <property type="project" value="InterPro"/>
</dbReference>
<keyword evidence="4" id="KW-0964">Secreted</keyword>
<evidence type="ECO:0000256" key="5">
    <source>
        <dbReference type="ARBA" id="ARBA00023157"/>
    </source>
</evidence>
<comment type="subcellular location">
    <subcellularLocation>
        <location evidence="1">Secreted</location>
    </subcellularLocation>
</comment>
<dbReference type="GO" id="GO:0005615">
    <property type="term" value="C:extracellular space"/>
    <property type="evidence" value="ECO:0007669"/>
    <property type="project" value="UniProtKB-KW"/>
</dbReference>
<keyword evidence="3" id="KW-0202">Cytokine</keyword>
<dbReference type="InterPro" id="IPR008983">
    <property type="entry name" value="Tumour_necrosis_fac-like_dom"/>
</dbReference>
<evidence type="ECO:0000313" key="10">
    <source>
        <dbReference type="Proteomes" id="UP000678499"/>
    </source>
</evidence>
<dbReference type="EMBL" id="OA883605">
    <property type="protein sequence ID" value="CAD7279273.1"/>
    <property type="molecule type" value="Genomic_DNA"/>
</dbReference>
<protein>
    <recommendedName>
        <fullName evidence="8">THD domain-containing protein</fullName>
    </recommendedName>
</protein>
<keyword evidence="5" id="KW-1015">Disulfide bond</keyword>
<dbReference type="PANTHER" id="PTHR15151">
    <property type="entry name" value="PROTEIN EIGER"/>
    <property type="match status" value="1"/>
</dbReference>
<dbReference type="GO" id="GO:0005125">
    <property type="term" value="F:cytokine activity"/>
    <property type="evidence" value="ECO:0007669"/>
    <property type="project" value="UniProtKB-KW"/>
</dbReference>
<dbReference type="AlphaFoldDB" id="A0A7R9BPU3"/>
<comment type="similarity">
    <text evidence="2">Belongs to the tumor necrosis factor family.</text>
</comment>
<dbReference type="Gene3D" id="2.60.120.40">
    <property type="match status" value="1"/>
</dbReference>
<dbReference type="GO" id="GO:0006955">
    <property type="term" value="P:immune response"/>
    <property type="evidence" value="ECO:0007669"/>
    <property type="project" value="InterPro"/>
</dbReference>
<organism evidence="9">
    <name type="scientific">Notodromas monacha</name>
    <dbReference type="NCBI Taxonomy" id="399045"/>
    <lineage>
        <taxon>Eukaryota</taxon>
        <taxon>Metazoa</taxon>
        <taxon>Ecdysozoa</taxon>
        <taxon>Arthropoda</taxon>
        <taxon>Crustacea</taxon>
        <taxon>Oligostraca</taxon>
        <taxon>Ostracoda</taxon>
        <taxon>Podocopa</taxon>
        <taxon>Podocopida</taxon>
        <taxon>Cypridocopina</taxon>
        <taxon>Cypridoidea</taxon>
        <taxon>Cyprididae</taxon>
        <taxon>Notodromas</taxon>
    </lineage>
</organism>
<name>A0A7R9BPU3_9CRUS</name>
<dbReference type="PANTHER" id="PTHR15151:SF24">
    <property type="entry name" value="A PROLIFERATION-INDUCING LIGAND-LIKE PROTEIN-RELATED"/>
    <property type="match status" value="1"/>
</dbReference>
<feature type="domain" description="THD" evidence="8">
    <location>
        <begin position="183"/>
        <end position="325"/>
    </location>
</feature>
<evidence type="ECO:0000256" key="4">
    <source>
        <dbReference type="ARBA" id="ARBA00022525"/>
    </source>
</evidence>
<evidence type="ECO:0000259" key="8">
    <source>
        <dbReference type="PROSITE" id="PS50049"/>
    </source>
</evidence>
<dbReference type="EMBL" id="CAJPEX010001568">
    <property type="protein sequence ID" value="CAG0919425.1"/>
    <property type="molecule type" value="Genomic_DNA"/>
</dbReference>
<dbReference type="SMART" id="SM00207">
    <property type="entry name" value="TNF"/>
    <property type="match status" value="1"/>
</dbReference>
<proteinExistence type="inferred from homology"/>
<keyword evidence="7" id="KW-1133">Transmembrane helix</keyword>
<evidence type="ECO:0000256" key="7">
    <source>
        <dbReference type="SAM" id="Phobius"/>
    </source>
</evidence>
<dbReference type="SUPFAM" id="SSF49842">
    <property type="entry name" value="TNF-like"/>
    <property type="match status" value="1"/>
</dbReference>
<sequence>MASRKKIAMSLSSRISSCKSHGNKTSGVVNTLWYPCVGFQRAFDLGSAREFLEMGNLDKLSSVQKLLNLAADSQKSNSQTDVSVEWIIKGKSRPFITVAVLVLVVLGFSIAFNAVLCRRLALLEKNLASLQHLVETSTLILTPDPADRSEIRTKRQTRNDNATNTRRKNGRAANVIRGVQFRPCFSDVLDSESNGGLITDWHPEWSSNPFKYDFDPVTRSVMTVLEDGIYMVYAQVYFLNSYEVSSFEILVRGGNAVTAEREKVLARCSDSGSTLTPINKRSEASCYTSTIVPLSKGDSIFVRVRETSRVLNASRGNTFLGVFKLSKSSADEAVMGKKGLDPQCPIS</sequence>
<dbReference type="PROSITE" id="PS50049">
    <property type="entry name" value="THD_2"/>
    <property type="match status" value="1"/>
</dbReference>
<keyword evidence="7" id="KW-0812">Transmembrane</keyword>